<dbReference type="GO" id="GO:0019441">
    <property type="term" value="P:L-tryptophan catabolic process to kynurenine"/>
    <property type="evidence" value="ECO:0007669"/>
    <property type="project" value="TreeGrafter"/>
</dbReference>
<sequence length="469" mass="52357">ADQRHCVHILGKLPIMASIDPQALDAADPLKWARDEFEIPLKSDSGGDGEGEVIYLCGNSLGLLPKQARKLLIEEIDVWSKRAVYGHFAHPHNRPWKNIDECVTPGLAAVLGAKESEIAHTSTLTSNIHSLFISFYRPTQKRWRILLEKGAFPSDWYAIHSHPKLHEGTLSQEQMDNVVVAFEPRQGEETLRTEDILSTIEKYGDEIAVVWLSGVQYYTGQYFDVAPICQKSHDVGAYFGLDLAHAVGNVPLHLSDWKVDFAAWCTYKYLNSGPGAVAGYYIKDGLDDGGRRLAGWWGQNRETRFQMSPHFDPIPGAAGYQHSNPPVLSSIPLIAHLNILKRAGGIEALREKSLQLTGYMWDLLTASRFYIAPEDVHGYTRVGFRILTPADPSARGCQISLMILPQGSHLMEKVFDKMVKQGVVGDERRPDVIRLSPVPLYNRYTDVLRAVQVFESALQAVADERATMA</sequence>
<dbReference type="HAMAP" id="MF_01970">
    <property type="entry name" value="Kynureninase"/>
    <property type="match status" value="1"/>
</dbReference>
<dbReference type="Gene3D" id="3.90.1150.10">
    <property type="entry name" value="Aspartate Aminotransferase, domain 1"/>
    <property type="match status" value="1"/>
</dbReference>
<dbReference type="GO" id="GO:0030429">
    <property type="term" value="F:kynureninase activity"/>
    <property type="evidence" value="ECO:0007669"/>
    <property type="project" value="InterPro"/>
</dbReference>
<evidence type="ECO:0000256" key="3">
    <source>
        <dbReference type="ARBA" id="ARBA00022898"/>
    </source>
</evidence>
<dbReference type="GO" id="GO:0005737">
    <property type="term" value="C:cytoplasm"/>
    <property type="evidence" value="ECO:0007669"/>
    <property type="project" value="InterPro"/>
</dbReference>
<dbReference type="PANTHER" id="PTHR14084">
    <property type="entry name" value="KYNURENINASE"/>
    <property type="match status" value="1"/>
</dbReference>
<feature type="non-terminal residue" evidence="5">
    <location>
        <position position="469"/>
    </location>
</feature>
<keyword evidence="6" id="KW-1185">Reference proteome</keyword>
<proteinExistence type="inferred from homology"/>
<dbReference type="FunFam" id="3.40.640.10:FF:000031">
    <property type="entry name" value="Kynureninase"/>
    <property type="match status" value="1"/>
</dbReference>
<comment type="caution">
    <text evidence="5">The sequence shown here is derived from an EMBL/GenBank/DDBJ whole genome shotgun (WGS) entry which is preliminary data.</text>
</comment>
<gene>
    <name evidence="5" type="ORF">NliqN6_2092</name>
</gene>
<dbReference type="NCBIfam" id="TIGR01814">
    <property type="entry name" value="kynureninase"/>
    <property type="match status" value="1"/>
</dbReference>
<organism evidence="5 6">
    <name type="scientific">Naganishia liquefaciens</name>
    <dbReference type="NCBI Taxonomy" id="104408"/>
    <lineage>
        <taxon>Eukaryota</taxon>
        <taxon>Fungi</taxon>
        <taxon>Dikarya</taxon>
        <taxon>Basidiomycota</taxon>
        <taxon>Agaricomycotina</taxon>
        <taxon>Tremellomycetes</taxon>
        <taxon>Filobasidiales</taxon>
        <taxon>Filobasidiaceae</taxon>
        <taxon>Naganishia</taxon>
    </lineage>
</organism>
<dbReference type="Proteomes" id="UP000620104">
    <property type="component" value="Unassembled WGS sequence"/>
</dbReference>
<dbReference type="Pfam" id="PF22580">
    <property type="entry name" value="KYNU_C"/>
    <property type="match status" value="1"/>
</dbReference>
<keyword evidence="1" id="KW-0662">Pyridine nucleotide biosynthesis</keyword>
<dbReference type="GO" id="GO:0030170">
    <property type="term" value="F:pyridoxal phosphate binding"/>
    <property type="evidence" value="ECO:0007669"/>
    <property type="project" value="InterPro"/>
</dbReference>
<dbReference type="SUPFAM" id="SSF53383">
    <property type="entry name" value="PLP-dependent transferases"/>
    <property type="match status" value="1"/>
</dbReference>
<evidence type="ECO:0000256" key="1">
    <source>
        <dbReference type="ARBA" id="ARBA00022642"/>
    </source>
</evidence>
<evidence type="ECO:0000256" key="4">
    <source>
        <dbReference type="ARBA" id="ARBA00083597"/>
    </source>
</evidence>
<evidence type="ECO:0000313" key="6">
    <source>
        <dbReference type="Proteomes" id="UP000620104"/>
    </source>
</evidence>
<accession>A0A8H3YDP9</accession>
<protein>
    <recommendedName>
        <fullName evidence="4">Abnormal fluorescence under UV illumination</fullName>
    </recommendedName>
</protein>
<name>A0A8H3YDP9_9TREE</name>
<dbReference type="PANTHER" id="PTHR14084:SF0">
    <property type="entry name" value="KYNURENINASE"/>
    <property type="match status" value="1"/>
</dbReference>
<reference evidence="5" key="1">
    <citation type="submission" date="2020-07" db="EMBL/GenBank/DDBJ databases">
        <title>Draft Genome Sequence of a Deep-Sea Yeast, Naganishia (Cryptococcus) liquefaciens strain N6.</title>
        <authorList>
            <person name="Han Y.W."/>
            <person name="Kajitani R."/>
            <person name="Morimoto H."/>
            <person name="Parhat M."/>
            <person name="Tsubouchi H."/>
            <person name="Bakenova O."/>
            <person name="Ogata M."/>
            <person name="Argunhan B."/>
            <person name="Aoki R."/>
            <person name="Kajiwara S."/>
            <person name="Itoh T."/>
            <person name="Iwasaki H."/>
        </authorList>
    </citation>
    <scope>NUCLEOTIDE SEQUENCE</scope>
    <source>
        <strain evidence="5">N6</strain>
    </source>
</reference>
<dbReference type="GO" id="GO:0043420">
    <property type="term" value="P:anthranilate metabolic process"/>
    <property type="evidence" value="ECO:0007669"/>
    <property type="project" value="TreeGrafter"/>
</dbReference>
<dbReference type="PIRSF" id="PIRSF038800">
    <property type="entry name" value="KYNU"/>
    <property type="match status" value="1"/>
</dbReference>
<keyword evidence="3" id="KW-0663">Pyridoxal phosphate</keyword>
<dbReference type="InterPro" id="IPR010111">
    <property type="entry name" value="Kynureninase"/>
</dbReference>
<evidence type="ECO:0000256" key="2">
    <source>
        <dbReference type="ARBA" id="ARBA00022801"/>
    </source>
</evidence>
<dbReference type="OrthoDB" id="5978656at2759"/>
<keyword evidence="2" id="KW-0378">Hydrolase</keyword>
<dbReference type="InterPro" id="IPR015422">
    <property type="entry name" value="PyrdxlP-dep_Trfase_small"/>
</dbReference>
<dbReference type="InterPro" id="IPR015424">
    <property type="entry name" value="PyrdxlP-dep_Trfase"/>
</dbReference>
<dbReference type="GO" id="GO:0009435">
    <property type="term" value="P:NAD+ biosynthetic process"/>
    <property type="evidence" value="ECO:0007669"/>
    <property type="project" value="InterPro"/>
</dbReference>
<dbReference type="EMBL" id="BLZA01000013">
    <property type="protein sequence ID" value="GHJ85690.1"/>
    <property type="molecule type" value="Genomic_DNA"/>
</dbReference>
<evidence type="ECO:0000313" key="5">
    <source>
        <dbReference type="EMBL" id="GHJ85690.1"/>
    </source>
</evidence>
<dbReference type="Gene3D" id="3.40.640.10">
    <property type="entry name" value="Type I PLP-dependent aspartate aminotransferase-like (Major domain)"/>
    <property type="match status" value="1"/>
</dbReference>
<dbReference type="InterPro" id="IPR015421">
    <property type="entry name" value="PyrdxlP-dep_Trfase_major"/>
</dbReference>
<dbReference type="AlphaFoldDB" id="A0A8H3YDP9"/>